<dbReference type="AlphaFoldDB" id="A0A414CM26"/>
<sequence>MVEYEGIGFVYCVQFVSQLLIVNEYKNKSAIDKKKSLDFKAFPVDLDAPCIDLERTFILRVIKNVEI</sequence>
<reference evidence="1 2" key="1">
    <citation type="submission" date="2018-08" db="EMBL/GenBank/DDBJ databases">
        <title>A genome reference for cultivated species of the human gut microbiota.</title>
        <authorList>
            <person name="Zou Y."/>
            <person name="Xue W."/>
            <person name="Luo G."/>
        </authorList>
    </citation>
    <scope>NUCLEOTIDE SEQUENCE [LARGE SCALE GENOMIC DNA]</scope>
    <source>
        <strain evidence="1 2">AM33-3BH</strain>
    </source>
</reference>
<proteinExistence type="predicted"/>
<dbReference type="EMBL" id="QSIO01000001">
    <property type="protein sequence ID" value="RHC95983.1"/>
    <property type="molecule type" value="Genomic_DNA"/>
</dbReference>
<dbReference type="RefSeq" id="WP_118095334.1">
    <property type="nucleotide sequence ID" value="NZ_QSIO01000001.1"/>
</dbReference>
<accession>A0A414CM26</accession>
<comment type="caution">
    <text evidence="1">The sequence shown here is derived from an EMBL/GenBank/DDBJ whole genome shotgun (WGS) entry which is preliminary data.</text>
</comment>
<name>A0A414CM26_STRPA</name>
<evidence type="ECO:0000313" key="2">
    <source>
        <dbReference type="Proteomes" id="UP000285773"/>
    </source>
</evidence>
<dbReference type="Proteomes" id="UP000285773">
    <property type="component" value="Unassembled WGS sequence"/>
</dbReference>
<gene>
    <name evidence="1" type="ORF">DW820_02320</name>
</gene>
<protein>
    <submittedName>
        <fullName evidence="1">Uncharacterized protein</fullName>
    </submittedName>
</protein>
<organism evidence="1 2">
    <name type="scientific">Streptococcus parasanguinis</name>
    <dbReference type="NCBI Taxonomy" id="1318"/>
    <lineage>
        <taxon>Bacteria</taxon>
        <taxon>Bacillati</taxon>
        <taxon>Bacillota</taxon>
        <taxon>Bacilli</taxon>
        <taxon>Lactobacillales</taxon>
        <taxon>Streptococcaceae</taxon>
        <taxon>Streptococcus</taxon>
    </lineage>
</organism>
<evidence type="ECO:0000313" key="1">
    <source>
        <dbReference type="EMBL" id="RHC95983.1"/>
    </source>
</evidence>